<protein>
    <recommendedName>
        <fullName evidence="4">DUF3829 domain-containing protein</fullName>
    </recommendedName>
</protein>
<organism evidence="2 3">
    <name type="scientific">Duganella vulcania</name>
    <dbReference type="NCBI Taxonomy" id="2692166"/>
    <lineage>
        <taxon>Bacteria</taxon>
        <taxon>Pseudomonadati</taxon>
        <taxon>Pseudomonadota</taxon>
        <taxon>Betaproteobacteria</taxon>
        <taxon>Burkholderiales</taxon>
        <taxon>Oxalobacteraceae</taxon>
        <taxon>Telluria group</taxon>
        <taxon>Duganella</taxon>
    </lineage>
</organism>
<reference evidence="2" key="1">
    <citation type="submission" date="2019-12" db="EMBL/GenBank/DDBJ databases">
        <title>Novel species isolated from a subtropical stream in China.</title>
        <authorList>
            <person name="Lu H."/>
        </authorList>
    </citation>
    <scope>NUCLEOTIDE SEQUENCE [LARGE SCALE GENOMIC DNA]</scope>
    <source>
        <strain evidence="2">FT81W</strain>
    </source>
</reference>
<dbReference type="Proteomes" id="UP000447355">
    <property type="component" value="Unassembled WGS sequence"/>
</dbReference>
<name>A0A845H170_9BURK</name>
<sequence length="255" mass="28674">MKLSRVFLILCCLALLGGCASSSPRMADVRAFAAQSPHLGAYHELTERYRTTYQREQPFLSPAADLRERQLDQQRQASSADFARLQTGVQAYMQALGRLAGDKQYDLEDQVKAMSGGIKAWPDSGIDERHVNAYAGLARLIARALTRPAQDSAVQELLRDGHQAMEELLGAMRTLLRLYDKSSDNEQKIVLGMLETELPFVDTRRDRLLLALSRSLQHDKQVEYHLTGVRNTQAQQNLAAIEQAHRALFNQIPQQ</sequence>
<dbReference type="AlphaFoldDB" id="A0A845H170"/>
<gene>
    <name evidence="2" type="ORF">GTP90_32865</name>
</gene>
<evidence type="ECO:0000313" key="2">
    <source>
        <dbReference type="EMBL" id="MYM98647.1"/>
    </source>
</evidence>
<evidence type="ECO:0008006" key="4">
    <source>
        <dbReference type="Google" id="ProtNLM"/>
    </source>
</evidence>
<evidence type="ECO:0000256" key="1">
    <source>
        <dbReference type="SAM" id="SignalP"/>
    </source>
</evidence>
<comment type="caution">
    <text evidence="2">The sequence shown here is derived from an EMBL/GenBank/DDBJ whole genome shotgun (WGS) entry which is preliminary data.</text>
</comment>
<dbReference type="PROSITE" id="PS51257">
    <property type="entry name" value="PROKAR_LIPOPROTEIN"/>
    <property type="match status" value="1"/>
</dbReference>
<keyword evidence="1" id="KW-0732">Signal</keyword>
<proteinExistence type="predicted"/>
<evidence type="ECO:0000313" key="3">
    <source>
        <dbReference type="Proteomes" id="UP000447355"/>
    </source>
</evidence>
<dbReference type="EMBL" id="WWCX01000136">
    <property type="protein sequence ID" value="MYM98647.1"/>
    <property type="molecule type" value="Genomic_DNA"/>
</dbReference>
<accession>A0A845H170</accession>
<dbReference type="RefSeq" id="WP_161087454.1">
    <property type="nucleotide sequence ID" value="NZ_WWCX01000136.1"/>
</dbReference>
<feature type="chain" id="PRO_5032509634" description="DUF3829 domain-containing protein" evidence="1">
    <location>
        <begin position="28"/>
        <end position="255"/>
    </location>
</feature>
<feature type="signal peptide" evidence="1">
    <location>
        <begin position="1"/>
        <end position="27"/>
    </location>
</feature>